<reference evidence="1" key="1">
    <citation type="submission" date="2018-02" db="EMBL/GenBank/DDBJ databases">
        <title>Rhizophora mucronata_Transcriptome.</title>
        <authorList>
            <person name="Meera S.P."/>
            <person name="Sreeshan A."/>
            <person name="Augustine A."/>
        </authorList>
    </citation>
    <scope>NUCLEOTIDE SEQUENCE</scope>
    <source>
        <tissue evidence="1">Leaf</tissue>
    </source>
</reference>
<accession>A0A2P2JP26</accession>
<name>A0A2P2JP26_RHIMU</name>
<protein>
    <submittedName>
        <fullName evidence="1">Uncharacterized protein</fullName>
    </submittedName>
</protein>
<proteinExistence type="predicted"/>
<dbReference type="EMBL" id="GGEC01014735">
    <property type="protein sequence ID" value="MBW95218.1"/>
    <property type="molecule type" value="Transcribed_RNA"/>
</dbReference>
<evidence type="ECO:0000313" key="1">
    <source>
        <dbReference type="EMBL" id="MBW95218.1"/>
    </source>
</evidence>
<organism evidence="1">
    <name type="scientific">Rhizophora mucronata</name>
    <name type="common">Asiatic mangrove</name>
    <dbReference type="NCBI Taxonomy" id="61149"/>
    <lineage>
        <taxon>Eukaryota</taxon>
        <taxon>Viridiplantae</taxon>
        <taxon>Streptophyta</taxon>
        <taxon>Embryophyta</taxon>
        <taxon>Tracheophyta</taxon>
        <taxon>Spermatophyta</taxon>
        <taxon>Magnoliopsida</taxon>
        <taxon>eudicotyledons</taxon>
        <taxon>Gunneridae</taxon>
        <taxon>Pentapetalae</taxon>
        <taxon>rosids</taxon>
        <taxon>fabids</taxon>
        <taxon>Malpighiales</taxon>
        <taxon>Rhizophoraceae</taxon>
        <taxon>Rhizophora</taxon>
    </lineage>
</organism>
<dbReference type="AlphaFoldDB" id="A0A2P2JP26"/>
<sequence>MKMFSASLTLTEWMLNNSPSKDEQLYFCYPFLHCIHTLNFHKTPRKVYNSSVSHLSLKFNNS</sequence>